<accession>A0A6S7KIT0</accession>
<feature type="non-terminal residue" evidence="1">
    <location>
        <position position="1"/>
    </location>
</feature>
<evidence type="ECO:0000313" key="2">
    <source>
        <dbReference type="Proteomes" id="UP001152795"/>
    </source>
</evidence>
<evidence type="ECO:0000313" key="1">
    <source>
        <dbReference type="EMBL" id="CAB4042461.1"/>
    </source>
</evidence>
<reference evidence="1" key="1">
    <citation type="submission" date="2020-04" db="EMBL/GenBank/DDBJ databases">
        <authorList>
            <person name="Alioto T."/>
            <person name="Alioto T."/>
            <person name="Gomez Garrido J."/>
        </authorList>
    </citation>
    <scope>NUCLEOTIDE SEQUENCE</scope>
    <source>
        <strain evidence="1">A484AB</strain>
    </source>
</reference>
<organism evidence="1 2">
    <name type="scientific">Paramuricea clavata</name>
    <name type="common">Red gorgonian</name>
    <name type="synonym">Violescent sea-whip</name>
    <dbReference type="NCBI Taxonomy" id="317549"/>
    <lineage>
        <taxon>Eukaryota</taxon>
        <taxon>Metazoa</taxon>
        <taxon>Cnidaria</taxon>
        <taxon>Anthozoa</taxon>
        <taxon>Octocorallia</taxon>
        <taxon>Malacalcyonacea</taxon>
        <taxon>Plexauridae</taxon>
        <taxon>Paramuricea</taxon>
    </lineage>
</organism>
<gene>
    <name evidence="1" type="ORF">PACLA_8A065577</name>
</gene>
<keyword evidence="2" id="KW-1185">Reference proteome</keyword>
<dbReference type="Proteomes" id="UP001152795">
    <property type="component" value="Unassembled WGS sequence"/>
</dbReference>
<feature type="non-terminal residue" evidence="1">
    <location>
        <position position="131"/>
    </location>
</feature>
<dbReference type="EMBL" id="CACRXK020030177">
    <property type="protein sequence ID" value="CAB4042461.1"/>
    <property type="molecule type" value="Genomic_DNA"/>
</dbReference>
<protein>
    <submittedName>
        <fullName evidence="1">Uncharacterized protein</fullName>
    </submittedName>
</protein>
<comment type="caution">
    <text evidence="1">The sequence shown here is derived from an EMBL/GenBank/DDBJ whole genome shotgun (WGS) entry which is preliminary data.</text>
</comment>
<proteinExistence type="predicted"/>
<dbReference type="AlphaFoldDB" id="A0A6S7KIT0"/>
<sequence length="131" mass="15541">KRFSVTEQRQYSTEKFDFQGIATHLYGEGASFYGEGLARMDYRKFAYTLCRRLKYFTIKFIDYDTELTSIEEAVCMEMDGLGRLLGYRAPQKKLRDVHGLMVPINFFYGMIEDVWTLLDWRKEASWEIETP</sequence>
<name>A0A6S7KIT0_PARCT</name>